<evidence type="ECO:0000313" key="1">
    <source>
        <dbReference type="EMBL" id="MFD0999548.1"/>
    </source>
</evidence>
<dbReference type="RefSeq" id="WP_377578193.1">
    <property type="nucleotide sequence ID" value="NZ_JBHTKA010000001.1"/>
</dbReference>
<evidence type="ECO:0000313" key="2">
    <source>
        <dbReference type="Proteomes" id="UP001597112"/>
    </source>
</evidence>
<evidence type="ECO:0008006" key="3">
    <source>
        <dbReference type="Google" id="ProtNLM"/>
    </source>
</evidence>
<accession>A0ABW3K103</accession>
<comment type="caution">
    <text evidence="1">The sequence shown here is derived from an EMBL/GenBank/DDBJ whole genome shotgun (WGS) entry which is preliminary data.</text>
</comment>
<dbReference type="PROSITE" id="PS51257">
    <property type="entry name" value="PROKAR_LIPOPROTEIN"/>
    <property type="match status" value="1"/>
</dbReference>
<proteinExistence type="predicted"/>
<gene>
    <name evidence="1" type="ORF">ACFQ21_09530</name>
</gene>
<keyword evidence="2" id="KW-1185">Reference proteome</keyword>
<organism evidence="1 2">
    <name type="scientific">Ohtaekwangia kribbensis</name>
    <dbReference type="NCBI Taxonomy" id="688913"/>
    <lineage>
        <taxon>Bacteria</taxon>
        <taxon>Pseudomonadati</taxon>
        <taxon>Bacteroidota</taxon>
        <taxon>Cytophagia</taxon>
        <taxon>Cytophagales</taxon>
        <taxon>Fulvivirgaceae</taxon>
        <taxon>Ohtaekwangia</taxon>
    </lineage>
</organism>
<reference evidence="2" key="1">
    <citation type="journal article" date="2019" name="Int. J. Syst. Evol. Microbiol.">
        <title>The Global Catalogue of Microorganisms (GCM) 10K type strain sequencing project: providing services to taxonomists for standard genome sequencing and annotation.</title>
        <authorList>
            <consortium name="The Broad Institute Genomics Platform"/>
            <consortium name="The Broad Institute Genome Sequencing Center for Infectious Disease"/>
            <person name="Wu L."/>
            <person name="Ma J."/>
        </authorList>
    </citation>
    <scope>NUCLEOTIDE SEQUENCE [LARGE SCALE GENOMIC DNA]</scope>
    <source>
        <strain evidence="2">CCUG 58938</strain>
    </source>
</reference>
<dbReference type="EMBL" id="JBHTKA010000001">
    <property type="protein sequence ID" value="MFD0999548.1"/>
    <property type="molecule type" value="Genomic_DNA"/>
</dbReference>
<name>A0ABW3K103_9BACT</name>
<sequence>MKDSMLARFAIVLIFIVGCSHDKVRSDRGRYNQLASVAFVDNFEKYDFGTLSGSEKCILKETIANDLDELNDWRFVEVDNRFRIRTYHAPYLDLDFAFVKHGDRFSFITLPDVVKYIYGIRHRYKEQHNKWVLKDSSAVFTLNSVLLDNFLNDNAIAIKELSPFEKATLLNRLLPEIFSSPFFRPISRFEFKDMIDAQINAGEMTNYDYEKIRGLIDHAHPSVVELCNIFFMERVGWVLLNYPDKNLEENKVKVDAYFIVFRERVIITRADENTKYIRCREQYE</sequence>
<protein>
    <recommendedName>
        <fullName evidence="3">Lipoprotein</fullName>
    </recommendedName>
</protein>
<dbReference type="Proteomes" id="UP001597112">
    <property type="component" value="Unassembled WGS sequence"/>
</dbReference>